<feature type="region of interest" description="Disordered" evidence="1">
    <location>
        <begin position="89"/>
        <end position="154"/>
    </location>
</feature>
<organism evidence="2 3">
    <name type="scientific">Prorocentrum cordatum</name>
    <dbReference type="NCBI Taxonomy" id="2364126"/>
    <lineage>
        <taxon>Eukaryota</taxon>
        <taxon>Sar</taxon>
        <taxon>Alveolata</taxon>
        <taxon>Dinophyceae</taxon>
        <taxon>Prorocentrales</taxon>
        <taxon>Prorocentraceae</taxon>
        <taxon>Prorocentrum</taxon>
    </lineage>
</organism>
<protein>
    <submittedName>
        <fullName evidence="2">Uncharacterized protein</fullName>
    </submittedName>
</protein>
<feature type="region of interest" description="Disordered" evidence="1">
    <location>
        <begin position="460"/>
        <end position="518"/>
    </location>
</feature>
<accession>A0ABN9VLX7</accession>
<name>A0ABN9VLX7_9DINO</name>
<feature type="region of interest" description="Disordered" evidence="1">
    <location>
        <begin position="166"/>
        <end position="310"/>
    </location>
</feature>
<dbReference type="Proteomes" id="UP001189429">
    <property type="component" value="Unassembled WGS sequence"/>
</dbReference>
<proteinExistence type="predicted"/>
<feature type="region of interest" description="Disordered" evidence="1">
    <location>
        <begin position="383"/>
        <end position="417"/>
    </location>
</feature>
<feature type="compositionally biased region" description="Low complexity" evidence="1">
    <location>
        <begin position="137"/>
        <end position="148"/>
    </location>
</feature>
<feature type="compositionally biased region" description="Low complexity" evidence="1">
    <location>
        <begin position="383"/>
        <end position="411"/>
    </location>
</feature>
<dbReference type="EMBL" id="CAUYUJ010017336">
    <property type="protein sequence ID" value="CAK0873903.1"/>
    <property type="molecule type" value="Genomic_DNA"/>
</dbReference>
<comment type="caution">
    <text evidence="2">The sequence shown here is derived from an EMBL/GenBank/DDBJ whole genome shotgun (WGS) entry which is preliminary data.</text>
</comment>
<feature type="compositionally biased region" description="Pro residues" evidence="1">
    <location>
        <begin position="105"/>
        <end position="121"/>
    </location>
</feature>
<sequence>MGGMLQQQRGQWQNEGFQQDETGLEDVPHLEVDMTYSELLALSTPPLPNLPRATPPPQVLRAMHAGSLQQSQCEALQARIAQLAAAATRWPGGSPGAARPEATARPPPGFEQPRPAAPTPPASTRFSPPGTRLGRVAGSAAEGPAAGAQRPLPNAEAIAARLKVIDAARAPPADPDGEARPGAPQAGTGREARHRANLGDVNFSDMAPREPPTTRLVRLLPGTPLAAQPQPQPRPRAASEELDPPPPPPTEGPSEDNAPPPPPPLAPPPAAPPTAPPGHGYSASAPLALRSSAAGAPPETPREDPWDAWGRPAELPAHPIDLPHFFELRDNFLYCLLCNQWADQGHMGSKKHLKRTEHAEWYLSEKQQPDGSDGALRAITAEAAASSAARPQQPAAPAAAPARPAGGSADAAEPEAADGQRRCSYCHKLVGDYRPPATGKWKKVSYCEECWDWWYTSGHGGGGSGSKTKQKEPPSQLALLDHPADAGAPPPSHSLPERGSDAKPGGTQRWLDMDEIEV</sequence>
<evidence type="ECO:0000256" key="1">
    <source>
        <dbReference type="SAM" id="MobiDB-lite"/>
    </source>
</evidence>
<reference evidence="2" key="1">
    <citation type="submission" date="2023-10" db="EMBL/GenBank/DDBJ databases">
        <authorList>
            <person name="Chen Y."/>
            <person name="Shah S."/>
            <person name="Dougan E. K."/>
            <person name="Thang M."/>
            <person name="Chan C."/>
        </authorList>
    </citation>
    <scope>NUCLEOTIDE SEQUENCE [LARGE SCALE GENOMIC DNA]</scope>
</reference>
<evidence type="ECO:0000313" key="2">
    <source>
        <dbReference type="EMBL" id="CAK0873903.1"/>
    </source>
</evidence>
<evidence type="ECO:0000313" key="3">
    <source>
        <dbReference type="Proteomes" id="UP001189429"/>
    </source>
</evidence>
<feature type="compositionally biased region" description="Low complexity" evidence="1">
    <location>
        <begin position="282"/>
        <end position="297"/>
    </location>
</feature>
<keyword evidence="3" id="KW-1185">Reference proteome</keyword>
<feature type="compositionally biased region" description="Pro residues" evidence="1">
    <location>
        <begin position="258"/>
        <end position="276"/>
    </location>
</feature>
<gene>
    <name evidence="2" type="ORF">PCOR1329_LOCUS58971</name>
</gene>
<feature type="region of interest" description="Disordered" evidence="1">
    <location>
        <begin position="1"/>
        <end position="20"/>
    </location>
</feature>